<protein>
    <submittedName>
        <fullName evidence="4">Gluconolaconase</fullName>
    </submittedName>
</protein>
<gene>
    <name evidence="4" type="ORF">GTS_19510</name>
</gene>
<dbReference type="GO" id="GO:0016787">
    <property type="term" value="F:hydrolase activity"/>
    <property type="evidence" value="ECO:0007669"/>
    <property type="project" value="UniProtKB-KW"/>
</dbReference>
<name>A0A4D4J6G6_9PSEU</name>
<dbReference type="InterPro" id="IPR011042">
    <property type="entry name" value="6-blade_b-propeller_TolB-like"/>
</dbReference>
<accession>A0A4D4J6G6</accession>
<dbReference type="InterPro" id="IPR051262">
    <property type="entry name" value="SMP-30/CGR1_Lactonase"/>
</dbReference>
<dbReference type="SUPFAM" id="SSF63829">
    <property type="entry name" value="Calcium-dependent phosphotriesterase"/>
    <property type="match status" value="1"/>
</dbReference>
<reference evidence="5" key="1">
    <citation type="submission" date="2019-04" db="EMBL/GenBank/DDBJ databases">
        <title>Draft genome sequence of Pseudonocardiaceae bacterium SL3-2-4.</title>
        <authorList>
            <person name="Ningsih F."/>
            <person name="Yokota A."/>
            <person name="Sakai Y."/>
            <person name="Nanatani K."/>
            <person name="Yabe S."/>
            <person name="Oetari A."/>
            <person name="Sjamsuridzal W."/>
        </authorList>
    </citation>
    <scope>NUCLEOTIDE SEQUENCE [LARGE SCALE GENOMIC DNA]</scope>
    <source>
        <strain evidence="5">SL3-2-4</strain>
    </source>
</reference>
<dbReference type="AlphaFoldDB" id="A0A4D4J6G6"/>
<keyword evidence="2" id="KW-0378">Hydrolase</keyword>
<dbReference type="Proteomes" id="UP000298860">
    <property type="component" value="Unassembled WGS sequence"/>
</dbReference>
<dbReference type="Pfam" id="PF08450">
    <property type="entry name" value="SGL"/>
    <property type="match status" value="1"/>
</dbReference>
<feature type="domain" description="SMP-30/Gluconolactonase/LRE-like region" evidence="3">
    <location>
        <begin position="13"/>
        <end position="268"/>
    </location>
</feature>
<dbReference type="PANTHER" id="PTHR47572:SF4">
    <property type="entry name" value="LACTONASE DRP35"/>
    <property type="match status" value="1"/>
</dbReference>
<organism evidence="4 5">
    <name type="scientific">Gandjariella thermophila</name>
    <dbReference type="NCBI Taxonomy" id="1931992"/>
    <lineage>
        <taxon>Bacteria</taxon>
        <taxon>Bacillati</taxon>
        <taxon>Actinomycetota</taxon>
        <taxon>Actinomycetes</taxon>
        <taxon>Pseudonocardiales</taxon>
        <taxon>Pseudonocardiaceae</taxon>
        <taxon>Gandjariella</taxon>
    </lineage>
</organism>
<proteinExistence type="inferred from homology"/>
<dbReference type="Gene3D" id="2.120.10.30">
    <property type="entry name" value="TolB, C-terminal domain"/>
    <property type="match status" value="1"/>
</dbReference>
<evidence type="ECO:0000313" key="5">
    <source>
        <dbReference type="Proteomes" id="UP000298860"/>
    </source>
</evidence>
<dbReference type="EMBL" id="BJFL01000007">
    <property type="protein sequence ID" value="GDY30318.1"/>
    <property type="molecule type" value="Genomic_DNA"/>
</dbReference>
<keyword evidence="5" id="KW-1185">Reference proteome</keyword>
<comment type="similarity">
    <text evidence="1">Belongs to the SMP-30/CGR1 family.</text>
</comment>
<dbReference type="OrthoDB" id="2633250at2"/>
<evidence type="ECO:0000259" key="3">
    <source>
        <dbReference type="Pfam" id="PF08450"/>
    </source>
</evidence>
<evidence type="ECO:0000256" key="1">
    <source>
        <dbReference type="ARBA" id="ARBA00008853"/>
    </source>
</evidence>
<comment type="caution">
    <text evidence="4">The sequence shown here is derived from an EMBL/GenBank/DDBJ whole genome shotgun (WGS) entry which is preliminary data.</text>
</comment>
<sequence length="295" mass="31281">MLHTEVLLDGLYFGEGPRHGPDGRLYLSDFYAHEVLALDLATGARERICQVPGQPSGLGWLPDGRLLVVSMLDRAVWRLESDGRLVRHADLSTVATFHANDMLVDPRGRAYIGNFGFDLHARLAEQGTEALLAPDADPPGAALALVRPDGEVRVVAENLKFPNGTVLLGGTTLVVAESLGLRLTAFDIAADGTLHGQRVWADLRPQSIVPDGTCVDADGGIWVATALQNRAYRVTEGGTVTDAVETSQPCFAVALSGADRRTLVCCTAPSSMPGEVAVERLGRLEAVQVAVPGTG</sequence>
<evidence type="ECO:0000256" key="2">
    <source>
        <dbReference type="ARBA" id="ARBA00022801"/>
    </source>
</evidence>
<evidence type="ECO:0000313" key="4">
    <source>
        <dbReference type="EMBL" id="GDY30318.1"/>
    </source>
</evidence>
<dbReference type="PANTHER" id="PTHR47572">
    <property type="entry name" value="LIPOPROTEIN-RELATED"/>
    <property type="match status" value="1"/>
</dbReference>
<dbReference type="InterPro" id="IPR013658">
    <property type="entry name" value="SGL"/>
</dbReference>
<dbReference type="RefSeq" id="WP_137813452.1">
    <property type="nucleotide sequence ID" value="NZ_BJFL01000007.1"/>
</dbReference>